<dbReference type="InterPro" id="IPR036378">
    <property type="entry name" value="FAS1_dom_sf"/>
</dbReference>
<protein>
    <recommendedName>
        <fullName evidence="3">FAS1 domain-containing protein</fullName>
    </recommendedName>
</protein>
<keyword evidence="2" id="KW-1133">Transmembrane helix</keyword>
<evidence type="ECO:0000256" key="1">
    <source>
        <dbReference type="ARBA" id="ARBA00007843"/>
    </source>
</evidence>
<gene>
    <name evidence="4" type="ORF">CCAM_LOCUS2138</name>
</gene>
<dbReference type="InterPro" id="IPR000782">
    <property type="entry name" value="FAS1_domain"/>
</dbReference>
<dbReference type="Gene3D" id="2.30.180.10">
    <property type="entry name" value="FAS1 domain"/>
    <property type="match status" value="2"/>
</dbReference>
<comment type="similarity">
    <text evidence="1">Belongs to the fasciclin-like AGP family.</text>
</comment>
<dbReference type="SMART" id="SM00554">
    <property type="entry name" value="FAS1"/>
    <property type="match status" value="2"/>
</dbReference>
<reference evidence="4 5" key="1">
    <citation type="submission" date="2018-04" db="EMBL/GenBank/DDBJ databases">
        <authorList>
            <person name="Vogel A."/>
        </authorList>
    </citation>
    <scope>NUCLEOTIDE SEQUENCE [LARGE SCALE GENOMIC DNA]</scope>
</reference>
<dbReference type="InterPro" id="IPR052806">
    <property type="entry name" value="Fasciclin-like_AGP"/>
</dbReference>
<feature type="transmembrane region" description="Helical" evidence="2">
    <location>
        <begin position="12"/>
        <end position="30"/>
    </location>
</feature>
<proteinExistence type="inferred from homology"/>
<evidence type="ECO:0000256" key="2">
    <source>
        <dbReference type="SAM" id="Phobius"/>
    </source>
</evidence>
<dbReference type="SUPFAM" id="SSF82153">
    <property type="entry name" value="FAS1 domain"/>
    <property type="match status" value="2"/>
</dbReference>
<dbReference type="Pfam" id="PF02469">
    <property type="entry name" value="Fasciclin"/>
    <property type="match status" value="1"/>
</dbReference>
<keyword evidence="5" id="KW-1185">Reference proteome</keyword>
<evidence type="ECO:0000313" key="4">
    <source>
        <dbReference type="EMBL" id="VFQ60362.1"/>
    </source>
</evidence>
<dbReference type="PROSITE" id="PS50213">
    <property type="entry name" value="FAS1"/>
    <property type="match status" value="1"/>
</dbReference>
<feature type="domain" description="FAS1" evidence="3">
    <location>
        <begin position="204"/>
        <end position="333"/>
    </location>
</feature>
<evidence type="ECO:0000313" key="5">
    <source>
        <dbReference type="Proteomes" id="UP000595140"/>
    </source>
</evidence>
<keyword evidence="2" id="KW-0812">Transmembrane</keyword>
<sequence>MADSCSHWWHAPFYVTLSIALAFVAISTGIHRSGGPEPTPVLSLLVHNESSFNASVALRRRGGFTVFAALLQISPDLFLSPPDSTVFAVHDSAFSNLSLPSWAIKHLLLYHTSPASLPFRSLLRHSPATCLSTLLRDRAVKITKIDQENGGVEINNVSITDPDLFLGPHLSVHGVAGFFSPVKLQGSDRREEIIESPSCDSDDPEIQWPRIVQSLSYNGFVSFAIGLHSVLDSIPINMSSVTIFAPPSFGFLDSPSPLLDRVVKLHLLPRIYSFEELSSLPNGSVLETLLPGAEIKIGVDDSTRSLAVNGVEITAPDVLRSRNFTVHGISRALGVFNHVLDQIA</sequence>
<dbReference type="PANTHER" id="PTHR33985:SF19">
    <property type="entry name" value="FASCICLIN-LIKE ARABINOGALACTAN PROTEIN 21"/>
    <property type="match status" value="1"/>
</dbReference>
<organism evidence="4 5">
    <name type="scientific">Cuscuta campestris</name>
    <dbReference type="NCBI Taxonomy" id="132261"/>
    <lineage>
        <taxon>Eukaryota</taxon>
        <taxon>Viridiplantae</taxon>
        <taxon>Streptophyta</taxon>
        <taxon>Embryophyta</taxon>
        <taxon>Tracheophyta</taxon>
        <taxon>Spermatophyta</taxon>
        <taxon>Magnoliopsida</taxon>
        <taxon>eudicotyledons</taxon>
        <taxon>Gunneridae</taxon>
        <taxon>Pentapetalae</taxon>
        <taxon>asterids</taxon>
        <taxon>lamiids</taxon>
        <taxon>Solanales</taxon>
        <taxon>Convolvulaceae</taxon>
        <taxon>Cuscuteae</taxon>
        <taxon>Cuscuta</taxon>
        <taxon>Cuscuta subgen. Grammica</taxon>
        <taxon>Cuscuta sect. Cleistogrammica</taxon>
    </lineage>
</organism>
<name>A0A484KDZ9_9ASTE</name>
<dbReference type="AlphaFoldDB" id="A0A484KDZ9"/>
<keyword evidence="2" id="KW-0472">Membrane</keyword>
<dbReference type="EMBL" id="OOIL02000115">
    <property type="protein sequence ID" value="VFQ60362.1"/>
    <property type="molecule type" value="Genomic_DNA"/>
</dbReference>
<evidence type="ECO:0000259" key="3">
    <source>
        <dbReference type="PROSITE" id="PS50213"/>
    </source>
</evidence>
<accession>A0A484KDZ9</accession>
<dbReference type="PANTHER" id="PTHR33985">
    <property type="entry name" value="OS02G0491300 PROTEIN-RELATED"/>
    <property type="match status" value="1"/>
</dbReference>
<dbReference type="Proteomes" id="UP000595140">
    <property type="component" value="Unassembled WGS sequence"/>
</dbReference>
<dbReference type="OrthoDB" id="1525874at2759"/>